<evidence type="ECO:0000313" key="2">
    <source>
        <dbReference type="EMBL" id="RUO27790.1"/>
    </source>
</evidence>
<protein>
    <submittedName>
        <fullName evidence="1">Sulfur carrier protein ThiS</fullName>
    </submittedName>
    <submittedName>
        <fullName evidence="2">Thiamine biosynthesis protein ThiS</fullName>
    </submittedName>
</protein>
<gene>
    <name evidence="2" type="primary">thiS</name>
    <name evidence="1" type="ORF">B0I24_10337</name>
    <name evidence="2" type="ORF">CWE07_04055</name>
</gene>
<dbReference type="AlphaFoldDB" id="A0A327X797"/>
<dbReference type="Proteomes" id="UP000249203">
    <property type="component" value="Unassembled WGS sequence"/>
</dbReference>
<dbReference type="InterPro" id="IPR003749">
    <property type="entry name" value="ThiS/MoaD-like"/>
</dbReference>
<dbReference type="InterPro" id="IPR010035">
    <property type="entry name" value="Thi_S"/>
</dbReference>
<reference evidence="1 3" key="2">
    <citation type="submission" date="2018-06" db="EMBL/GenBank/DDBJ databases">
        <title>Genomic Encyclopedia of Type Strains, Phase III (KMG-III): the genomes of soil and plant-associated and newly described type strains.</title>
        <authorList>
            <person name="Whitman W."/>
        </authorList>
    </citation>
    <scope>NUCLEOTIDE SEQUENCE [LARGE SCALE GENOMIC DNA]</scope>
    <source>
        <strain evidence="1 3">CGMCC 1.15366</strain>
    </source>
</reference>
<evidence type="ECO:0000313" key="3">
    <source>
        <dbReference type="Proteomes" id="UP000249203"/>
    </source>
</evidence>
<dbReference type="RefSeq" id="WP_111568671.1">
    <property type="nucleotide sequence ID" value="NZ_PIPK01000002.1"/>
</dbReference>
<dbReference type="InterPro" id="IPR012675">
    <property type="entry name" value="Beta-grasp_dom_sf"/>
</dbReference>
<keyword evidence="4" id="KW-1185">Reference proteome</keyword>
<dbReference type="OrthoDB" id="6388078at2"/>
<name>A0A327X797_9GAMM</name>
<organism evidence="1 3">
    <name type="scientific">Aliidiomarina maris</name>
    <dbReference type="NCBI Taxonomy" id="531312"/>
    <lineage>
        <taxon>Bacteria</taxon>
        <taxon>Pseudomonadati</taxon>
        <taxon>Pseudomonadota</taxon>
        <taxon>Gammaproteobacteria</taxon>
        <taxon>Alteromonadales</taxon>
        <taxon>Idiomarinaceae</taxon>
        <taxon>Aliidiomarina</taxon>
    </lineage>
</organism>
<dbReference type="Gene3D" id="3.10.20.30">
    <property type="match status" value="1"/>
</dbReference>
<dbReference type="EMBL" id="PIPK01000002">
    <property type="protein sequence ID" value="RUO27790.1"/>
    <property type="molecule type" value="Genomic_DNA"/>
</dbReference>
<dbReference type="Pfam" id="PF02597">
    <property type="entry name" value="ThiS"/>
    <property type="match status" value="1"/>
</dbReference>
<comment type="caution">
    <text evidence="1">The sequence shown here is derived from an EMBL/GenBank/DDBJ whole genome shotgun (WGS) entry which is preliminary data.</text>
</comment>
<evidence type="ECO:0000313" key="1">
    <source>
        <dbReference type="EMBL" id="RAJ99046.1"/>
    </source>
</evidence>
<proteinExistence type="predicted"/>
<evidence type="ECO:0000313" key="4">
    <source>
        <dbReference type="Proteomes" id="UP000287865"/>
    </source>
</evidence>
<dbReference type="EMBL" id="QLMD01000003">
    <property type="protein sequence ID" value="RAJ99046.1"/>
    <property type="molecule type" value="Genomic_DNA"/>
</dbReference>
<dbReference type="NCBIfam" id="TIGR01683">
    <property type="entry name" value="thiS"/>
    <property type="match status" value="1"/>
</dbReference>
<dbReference type="InterPro" id="IPR016155">
    <property type="entry name" value="Mopterin_synth/thiamin_S_b"/>
</dbReference>
<dbReference type="SUPFAM" id="SSF54285">
    <property type="entry name" value="MoaD/ThiS"/>
    <property type="match status" value="1"/>
</dbReference>
<reference evidence="2 4" key="1">
    <citation type="journal article" date="2018" name="Front. Microbiol.">
        <title>Genome-Based Analysis Reveals the Taxonomy and Diversity of the Family Idiomarinaceae.</title>
        <authorList>
            <person name="Liu Y."/>
            <person name="Lai Q."/>
            <person name="Shao Z."/>
        </authorList>
    </citation>
    <scope>NUCLEOTIDE SEQUENCE [LARGE SCALE GENOMIC DNA]</scope>
    <source>
        <strain evidence="2 4">CF12-14</strain>
    </source>
</reference>
<dbReference type="Proteomes" id="UP000287865">
    <property type="component" value="Unassembled WGS sequence"/>
</dbReference>
<sequence length="70" mass="7374">MQILINQRPIHCTSHDTLDSVLNVFAQGSGVDINDIAVAADNTVIPRSQWATYALTANASFSVFVAVAGG</sequence>
<accession>A0A327X797</accession>